<dbReference type="EMBL" id="FN598874">
    <property type="protein sequence ID" value="CBI67164.1"/>
    <property type="molecule type" value="Genomic_DNA"/>
</dbReference>
<organism evidence="1 2">
    <name type="scientific">Helicobacter pylori (strain B8)</name>
    <dbReference type="NCBI Taxonomy" id="693745"/>
    <lineage>
        <taxon>Bacteria</taxon>
        <taxon>Pseudomonadati</taxon>
        <taxon>Campylobacterota</taxon>
        <taxon>Epsilonproteobacteria</taxon>
        <taxon>Campylobacterales</taxon>
        <taxon>Helicobacteraceae</taxon>
        <taxon>Helicobacter</taxon>
    </lineage>
</organism>
<evidence type="ECO:0000313" key="1">
    <source>
        <dbReference type="EMBL" id="CBI67164.1"/>
    </source>
</evidence>
<evidence type="ECO:0000313" key="2">
    <source>
        <dbReference type="Proteomes" id="UP000007091"/>
    </source>
</evidence>
<gene>
    <name evidence="1" type="ordered locus">HPB8_1607</name>
</gene>
<reference evidence="1 2" key="1">
    <citation type="journal article" date="2010" name="BMC Genomics">
        <title>Sequencing, annotation, and comparative genome analysis of the gerbil-adapted Helicobacter pylori strain B8.</title>
        <authorList>
            <person name="Farnbacher M."/>
            <person name="Jahns T."/>
            <person name="Willrodt D."/>
            <person name="Daniel R."/>
            <person name="Haas R."/>
            <person name="Goesmann A."/>
            <person name="Kurtz S."/>
            <person name="Rieder G."/>
        </authorList>
    </citation>
    <scope>NUCLEOTIDE SEQUENCE [LARGE SCALE GENOMIC DNA]</scope>
    <source>
        <strain evidence="1 2">B8</strain>
    </source>
</reference>
<dbReference type="AlphaFoldDB" id="D7FG57"/>
<proteinExistence type="predicted"/>
<evidence type="ECO:0008006" key="3">
    <source>
        <dbReference type="Google" id="ProtNLM"/>
    </source>
</evidence>
<dbReference type="HOGENOM" id="CLU_035715_2_0_7"/>
<name>D7FG57_HELP3</name>
<sequence length="483" mass="55147">MIRSNSQAKIKRVRLKIFVLLMSVILGISLTGCIGYRMDLEHFNTLYYEESPKQAYEYSKQFTKKKKNALLWDLQNGLSALYARDYKTSLGVLDQAEQRFDKTQSAFTRGAGYVGATMINDNVRAYGGNIYEGVLINYYKAIDYMLLNDSAKARVQFNRANERQRRAKEFYYEEVQKAIKEIDSSKKHNINMERSRVEVSEILNNTYSNLDKYEAYQGLLNPAVSYLSGLFYALNGDKNKGLGYLNEAYGISQSPFVAQDLVFFKNPNRSHFTWIIIEDGKEPQKSEFKIDVPIFMIDSVYNVSIALPKLEKGEAFYQNFTLKDGEKVTPFDTLASIDAVVASEFRKQLPYIITRAILSATFKVGMQAVANYYLGFVGGLVTSLYSGVSTFADTRSTSIFAHKIYLMRIKNKAFENYEVRADSIDAFSFSLKPCKRSLENPKVIDARELLSGFVAVPQIFCSNRHNILYIRSFKNGFVLSHLK</sequence>
<dbReference type="PROSITE" id="PS51257">
    <property type="entry name" value="PROKAR_LIPOPROTEIN"/>
    <property type="match status" value="1"/>
</dbReference>
<dbReference type="Proteomes" id="UP000007091">
    <property type="component" value="Chromosome"/>
</dbReference>
<dbReference type="KEGG" id="hpl:HPB8_1607"/>
<protein>
    <recommendedName>
        <fullName evidence="3">Lipoprotein</fullName>
    </recommendedName>
</protein>
<accession>D7FG57</accession>